<evidence type="ECO:0000313" key="1">
    <source>
        <dbReference type="EMBL" id="KAG5631315.1"/>
    </source>
</evidence>
<dbReference type="EMBL" id="JACXVP010000001">
    <property type="protein sequence ID" value="KAG5631315.1"/>
    <property type="molecule type" value="Genomic_DNA"/>
</dbReference>
<accession>A0A9J6B3W2</accession>
<dbReference type="Proteomes" id="UP000824120">
    <property type="component" value="Chromosome 1"/>
</dbReference>
<gene>
    <name evidence="1" type="ORF">H5410_003032</name>
</gene>
<name>A0A9J6B3W2_SOLCO</name>
<protein>
    <submittedName>
        <fullName evidence="1">Uncharacterized protein</fullName>
    </submittedName>
</protein>
<evidence type="ECO:0000313" key="2">
    <source>
        <dbReference type="Proteomes" id="UP000824120"/>
    </source>
</evidence>
<dbReference type="AlphaFoldDB" id="A0A9J6B3W2"/>
<keyword evidence="2" id="KW-1185">Reference proteome</keyword>
<organism evidence="1 2">
    <name type="scientific">Solanum commersonii</name>
    <name type="common">Commerson's wild potato</name>
    <name type="synonym">Commerson's nightshade</name>
    <dbReference type="NCBI Taxonomy" id="4109"/>
    <lineage>
        <taxon>Eukaryota</taxon>
        <taxon>Viridiplantae</taxon>
        <taxon>Streptophyta</taxon>
        <taxon>Embryophyta</taxon>
        <taxon>Tracheophyta</taxon>
        <taxon>Spermatophyta</taxon>
        <taxon>Magnoliopsida</taxon>
        <taxon>eudicotyledons</taxon>
        <taxon>Gunneridae</taxon>
        <taxon>Pentapetalae</taxon>
        <taxon>asterids</taxon>
        <taxon>lamiids</taxon>
        <taxon>Solanales</taxon>
        <taxon>Solanaceae</taxon>
        <taxon>Solanoideae</taxon>
        <taxon>Solaneae</taxon>
        <taxon>Solanum</taxon>
    </lineage>
</organism>
<dbReference type="OrthoDB" id="1303119at2759"/>
<proteinExistence type="predicted"/>
<comment type="caution">
    <text evidence="1">The sequence shown here is derived from an EMBL/GenBank/DDBJ whole genome shotgun (WGS) entry which is preliminary data.</text>
</comment>
<reference evidence="1 2" key="1">
    <citation type="submission" date="2020-09" db="EMBL/GenBank/DDBJ databases">
        <title>De no assembly of potato wild relative species, Solanum commersonii.</title>
        <authorList>
            <person name="Cho K."/>
        </authorList>
    </citation>
    <scope>NUCLEOTIDE SEQUENCE [LARGE SCALE GENOMIC DNA]</scope>
    <source>
        <strain evidence="1">LZ3.2</strain>
        <tissue evidence="1">Leaf</tissue>
    </source>
</reference>
<sequence length="213" mass="24492">MISTIVWNAKGINTQGVVERLKNLKNIHHVSMIVVLEPFSDNNNINMFKSMLAMDNATSNINGKIWLFWTTDISCTVLETDEQQITCEISHTEVQGIYIKTFVSAKCKEYLKEPLWDRLLHFADTRDTTPCCTIGEEKLIDEIPMQCIPRMVSQEHNDSLKRIPSIEELKEVVYSMSPNSTGRTDGLNGYFFRMLAYYQERFDGCDSVFSKGR</sequence>